<evidence type="ECO:0000313" key="4">
    <source>
        <dbReference type="EMBL" id="BBH94405.1"/>
    </source>
</evidence>
<dbReference type="PANTHER" id="PTHR11178">
    <property type="entry name" value="IRON-SULFUR CLUSTER SCAFFOLD PROTEIN NFU-RELATED"/>
    <property type="match status" value="1"/>
</dbReference>
<dbReference type="GO" id="GO:0016226">
    <property type="term" value="P:iron-sulfur cluster assembly"/>
    <property type="evidence" value="ECO:0007669"/>
    <property type="project" value="InterPro"/>
</dbReference>
<dbReference type="InterPro" id="IPR034904">
    <property type="entry name" value="FSCA_dom_sf"/>
</dbReference>
<name>A0A455T6F0_9CHLR</name>
<dbReference type="InterPro" id="IPR001075">
    <property type="entry name" value="NIF_FeS_clus_asmbl_NifU_C"/>
</dbReference>
<dbReference type="GO" id="GO:0051536">
    <property type="term" value="F:iron-sulfur cluster binding"/>
    <property type="evidence" value="ECO:0007669"/>
    <property type="project" value="InterPro"/>
</dbReference>
<accession>A0A455T6F0</accession>
<dbReference type="AlphaFoldDB" id="A0A455T6F0"/>
<comment type="function">
    <text evidence="1">May be involved in the formation or repair of [Fe-S] clusters present in iron-sulfur proteins.</text>
</comment>
<dbReference type="EMBL" id="AP019377">
    <property type="protein sequence ID" value="BBH94405.1"/>
    <property type="molecule type" value="Genomic_DNA"/>
</dbReference>
<sequence length="219" mass="23427">MSGGAPEHQRRQEPHPAQEIERLLADIERLPDPHARAFAEELVRALVALYGEGLRRIVELLTAVESTRRLASAVAPPLLDLLTSDELVASLLLLHDLYPVPLKERVERALEELRPVVQGHGGELVLLSVADGVVSLRLSGSCRGCPASVQYLRQRIEEAVYRAAPDLSGLEIEEGDEEAGTPVRGKTPLPVVFVPRRRGGGGSPAGVGAEEPGTGARGG</sequence>
<dbReference type="PANTHER" id="PTHR11178:SF51">
    <property type="entry name" value="FE_S BIOGENESIS PROTEIN NFUA"/>
    <property type="match status" value="1"/>
</dbReference>
<dbReference type="SUPFAM" id="SSF117916">
    <property type="entry name" value="Fe-S cluster assembly (FSCA) domain-like"/>
    <property type="match status" value="1"/>
</dbReference>
<evidence type="ECO:0000259" key="3">
    <source>
        <dbReference type="Pfam" id="PF01106"/>
    </source>
</evidence>
<dbReference type="Gene3D" id="3.30.300.130">
    <property type="entry name" value="Fe-S cluster assembly (FSCA)"/>
    <property type="match status" value="1"/>
</dbReference>
<dbReference type="Pfam" id="PF01106">
    <property type="entry name" value="NifU"/>
    <property type="match status" value="1"/>
</dbReference>
<gene>
    <name evidence="4" type="ORF">KTA_26040</name>
</gene>
<protein>
    <recommendedName>
        <fullName evidence="3">NIF system FeS cluster assembly NifU C-terminal domain-containing protein</fullName>
    </recommendedName>
</protein>
<evidence type="ECO:0000256" key="2">
    <source>
        <dbReference type="SAM" id="MobiDB-lite"/>
    </source>
</evidence>
<feature type="domain" description="NIF system FeS cluster assembly NifU C-terminal" evidence="3">
    <location>
        <begin position="106"/>
        <end position="166"/>
    </location>
</feature>
<feature type="region of interest" description="Disordered" evidence="2">
    <location>
        <begin position="195"/>
        <end position="219"/>
    </location>
</feature>
<dbReference type="GO" id="GO:0005506">
    <property type="term" value="F:iron ion binding"/>
    <property type="evidence" value="ECO:0007669"/>
    <property type="project" value="InterPro"/>
</dbReference>
<reference evidence="4" key="1">
    <citation type="submission" date="2018-12" db="EMBL/GenBank/DDBJ databases">
        <title>Novel natural products biosynthetic potential of the class Ktedonobacteria.</title>
        <authorList>
            <person name="Zheng Y."/>
            <person name="Saitou A."/>
            <person name="Wang C.M."/>
            <person name="Toyoda A."/>
            <person name="Minakuchi Y."/>
            <person name="Sekiguchi Y."/>
            <person name="Ueda K."/>
            <person name="Takano H."/>
            <person name="Sakai Y."/>
            <person name="Yokota A."/>
            <person name="Yabe S."/>
        </authorList>
    </citation>
    <scope>NUCLEOTIDE SEQUENCE</scope>
    <source>
        <strain evidence="4">A3-2</strain>
    </source>
</reference>
<proteinExistence type="predicted"/>
<evidence type="ECO:0000256" key="1">
    <source>
        <dbReference type="ARBA" id="ARBA00049958"/>
    </source>
</evidence>
<organism evidence="4">
    <name type="scientific">Thermogemmatispora argillosa</name>
    <dbReference type="NCBI Taxonomy" id="2045280"/>
    <lineage>
        <taxon>Bacteria</taxon>
        <taxon>Bacillati</taxon>
        <taxon>Chloroflexota</taxon>
        <taxon>Ktedonobacteria</taxon>
        <taxon>Thermogemmatisporales</taxon>
        <taxon>Thermogemmatisporaceae</taxon>
        <taxon>Thermogemmatispora</taxon>
    </lineage>
</organism>